<dbReference type="NCBIfam" id="NF038262">
    <property type="entry name" value="SiaB_fam_kinase"/>
    <property type="match status" value="1"/>
</dbReference>
<dbReference type="EMBL" id="CTRP01000014">
    <property type="protein sequence ID" value="CQR73634.1"/>
    <property type="molecule type" value="Genomic_DNA"/>
</dbReference>
<name>A0A0U1L410_9FIRM</name>
<reference evidence="2" key="1">
    <citation type="submission" date="2015-03" db="EMBL/GenBank/DDBJ databases">
        <authorList>
            <person name="Nijsse Bart"/>
        </authorList>
    </citation>
    <scope>NUCLEOTIDE SEQUENCE [LARGE SCALE GENOMIC DNA]</scope>
</reference>
<dbReference type="AlphaFoldDB" id="A0A0U1L410"/>
<keyword evidence="2" id="KW-1185">Reference proteome</keyword>
<evidence type="ECO:0000313" key="2">
    <source>
        <dbReference type="Proteomes" id="UP000049855"/>
    </source>
</evidence>
<organism evidence="1 2">
    <name type="scientific">Sporomusa ovata</name>
    <dbReference type="NCBI Taxonomy" id="2378"/>
    <lineage>
        <taxon>Bacteria</taxon>
        <taxon>Bacillati</taxon>
        <taxon>Bacillota</taxon>
        <taxon>Negativicutes</taxon>
        <taxon>Selenomonadales</taxon>
        <taxon>Sporomusaceae</taxon>
        <taxon>Sporomusa</taxon>
    </lineage>
</organism>
<dbReference type="Pfam" id="PF19788">
    <property type="entry name" value="DUF6272"/>
    <property type="match status" value="1"/>
</dbReference>
<evidence type="ECO:0000313" key="1">
    <source>
        <dbReference type="EMBL" id="CQR73634.1"/>
    </source>
</evidence>
<accession>A0A0U1L410</accession>
<gene>
    <name evidence="1" type="ORF">SpAn4DRAFT_0096</name>
</gene>
<proteinExistence type="predicted"/>
<dbReference type="InterPro" id="IPR046239">
    <property type="entry name" value="DUF6272"/>
</dbReference>
<protein>
    <submittedName>
        <fullName evidence="1">Uncharacterized protein</fullName>
    </submittedName>
</protein>
<dbReference type="RefSeq" id="WP_021170908.1">
    <property type="nucleotide sequence ID" value="NZ_CTRP01000014.1"/>
</dbReference>
<sequence>MENNFDNLIELQKVLQNYGVLITFSGRFTQEVIEELGDAVKKYLETDATSLNVTYNVFSVFIEQTQNIKNYSMKKDSSPLGEQIANSGVVVIGKSDMGYFVSSGNLVATQDVKPLIDQLEEIKQQDKAGLRKMYKEQLKKELPEGSTTAGLGLIDMARKSSQHLTYSIVRVDEKVHFFSLQVRV</sequence>
<dbReference type="Proteomes" id="UP000049855">
    <property type="component" value="Unassembled WGS sequence"/>
</dbReference>